<evidence type="ECO:0000313" key="2">
    <source>
        <dbReference type="Proteomes" id="UP001056120"/>
    </source>
</evidence>
<name>A0ACB9E6M8_9ASTR</name>
<comment type="caution">
    <text evidence="1">The sequence shown here is derived from an EMBL/GenBank/DDBJ whole genome shotgun (WGS) entry which is preliminary data.</text>
</comment>
<dbReference type="EMBL" id="CM042035">
    <property type="protein sequence ID" value="KAI3754629.1"/>
    <property type="molecule type" value="Genomic_DNA"/>
</dbReference>
<organism evidence="1 2">
    <name type="scientific">Smallanthus sonchifolius</name>
    <dbReference type="NCBI Taxonomy" id="185202"/>
    <lineage>
        <taxon>Eukaryota</taxon>
        <taxon>Viridiplantae</taxon>
        <taxon>Streptophyta</taxon>
        <taxon>Embryophyta</taxon>
        <taxon>Tracheophyta</taxon>
        <taxon>Spermatophyta</taxon>
        <taxon>Magnoliopsida</taxon>
        <taxon>eudicotyledons</taxon>
        <taxon>Gunneridae</taxon>
        <taxon>Pentapetalae</taxon>
        <taxon>asterids</taxon>
        <taxon>campanulids</taxon>
        <taxon>Asterales</taxon>
        <taxon>Asteraceae</taxon>
        <taxon>Asteroideae</taxon>
        <taxon>Heliantheae alliance</taxon>
        <taxon>Millerieae</taxon>
        <taxon>Smallanthus</taxon>
    </lineage>
</organism>
<protein>
    <submittedName>
        <fullName evidence="1">Uncharacterized protein</fullName>
    </submittedName>
</protein>
<keyword evidence="2" id="KW-1185">Reference proteome</keyword>
<reference evidence="1 2" key="2">
    <citation type="journal article" date="2022" name="Mol. Ecol. Resour.">
        <title>The genomes of chicory, endive, great burdock and yacon provide insights into Asteraceae paleo-polyploidization history and plant inulin production.</title>
        <authorList>
            <person name="Fan W."/>
            <person name="Wang S."/>
            <person name="Wang H."/>
            <person name="Wang A."/>
            <person name="Jiang F."/>
            <person name="Liu H."/>
            <person name="Zhao H."/>
            <person name="Xu D."/>
            <person name="Zhang Y."/>
        </authorList>
    </citation>
    <scope>NUCLEOTIDE SEQUENCE [LARGE SCALE GENOMIC DNA]</scope>
    <source>
        <strain evidence="2">cv. Yunnan</strain>
        <tissue evidence="1">Leaves</tissue>
    </source>
</reference>
<evidence type="ECO:0000313" key="1">
    <source>
        <dbReference type="EMBL" id="KAI3754629.1"/>
    </source>
</evidence>
<sequence>MQPHLVVFSGEDGELRLSPDLVVGVGMEQTRVAMFLEKVSEPPARLVLHRNPDLSLQRNPKYAAAT</sequence>
<dbReference type="Proteomes" id="UP001056120">
    <property type="component" value="Linkage Group LG18"/>
</dbReference>
<accession>A0ACB9E6M8</accession>
<proteinExistence type="predicted"/>
<gene>
    <name evidence="1" type="ORF">L1987_54416</name>
</gene>
<reference evidence="2" key="1">
    <citation type="journal article" date="2022" name="Mol. Ecol. Resour.">
        <title>The genomes of chicory, endive, great burdock and yacon provide insights into Asteraceae palaeo-polyploidization history and plant inulin production.</title>
        <authorList>
            <person name="Fan W."/>
            <person name="Wang S."/>
            <person name="Wang H."/>
            <person name="Wang A."/>
            <person name="Jiang F."/>
            <person name="Liu H."/>
            <person name="Zhao H."/>
            <person name="Xu D."/>
            <person name="Zhang Y."/>
        </authorList>
    </citation>
    <scope>NUCLEOTIDE SEQUENCE [LARGE SCALE GENOMIC DNA]</scope>
    <source>
        <strain evidence="2">cv. Yunnan</strain>
    </source>
</reference>